<name>A0ABU4RX61_9GAMM</name>
<dbReference type="InterPro" id="IPR037107">
    <property type="entry name" value="Put_OMP_sf"/>
</dbReference>
<comment type="caution">
    <text evidence="1">The sequence shown here is derived from an EMBL/GenBank/DDBJ whole genome shotgun (WGS) entry which is preliminary data.</text>
</comment>
<organism evidence="1 2">
    <name type="scientific">Gilvimarinus gilvus</name>
    <dbReference type="NCBI Taxonomy" id="3058038"/>
    <lineage>
        <taxon>Bacteria</taxon>
        <taxon>Pseudomonadati</taxon>
        <taxon>Pseudomonadota</taxon>
        <taxon>Gammaproteobacteria</taxon>
        <taxon>Cellvibrionales</taxon>
        <taxon>Cellvibrionaceae</taxon>
        <taxon>Gilvimarinus</taxon>
    </lineage>
</organism>
<dbReference type="Gene3D" id="2.40.128.140">
    <property type="entry name" value="Outer membrane protein"/>
    <property type="match status" value="1"/>
</dbReference>
<evidence type="ECO:0000313" key="1">
    <source>
        <dbReference type="EMBL" id="MDX6849481.1"/>
    </source>
</evidence>
<dbReference type="InterPro" id="IPR018707">
    <property type="entry name" value="LpxR"/>
</dbReference>
<protein>
    <submittedName>
        <fullName evidence="1">Lipid A deacylase LpxR family protein</fullName>
    </submittedName>
</protein>
<sequence>MDTIARLIITLTAAAILTTPITGLAAGGNAQLLAGTEEKRPPDSRSSVALAFENDILAVGAGDRDYTYGLNITVSGGAARSGWLNPSRVEQPLNRVLGLSFSHEPADKYSLELGVYGFTPDNITSFVPVPDDRPYASLVYAASYSEWVNPEHNSSWQTSLSLGVLGLDLVGEAQNTIHDWTDSSEANGWHNQISDGGEVTARYTLAHQKLLHLSDSVEIKQTVQGSVGYLTEASYALGFRAGKIHSNWWSFDPELTSYGEKSVVNDDRSLMSEHYFWGGVALKARGYNAFLQGQFRHSALTYGHDELNHWVAEAWIGYTLALRNGYRLSYVVRGHSSEVKSGTANRNLLWGGIIIARSF</sequence>
<keyword evidence="2" id="KW-1185">Reference proteome</keyword>
<gene>
    <name evidence="1" type="ORF">SCD92_08925</name>
</gene>
<evidence type="ECO:0000313" key="2">
    <source>
        <dbReference type="Proteomes" id="UP001273505"/>
    </source>
</evidence>
<accession>A0ABU4RX61</accession>
<reference evidence="1 2" key="1">
    <citation type="submission" date="2023-11" db="EMBL/GenBank/DDBJ databases">
        <title>Gilvimarinus fulvus sp. nov., isolated from the surface of Kelp.</title>
        <authorList>
            <person name="Sun Y.Y."/>
            <person name="Gong Y."/>
            <person name="Du Z.J."/>
        </authorList>
    </citation>
    <scope>NUCLEOTIDE SEQUENCE [LARGE SCALE GENOMIC DNA]</scope>
    <source>
        <strain evidence="1 2">SDUM040013</strain>
    </source>
</reference>
<proteinExistence type="predicted"/>
<dbReference type="RefSeq" id="WP_302722822.1">
    <property type="nucleotide sequence ID" value="NZ_JAULRU010000570.1"/>
</dbReference>
<dbReference type="EMBL" id="JAXAFO010000012">
    <property type="protein sequence ID" value="MDX6849481.1"/>
    <property type="molecule type" value="Genomic_DNA"/>
</dbReference>
<dbReference type="Proteomes" id="UP001273505">
    <property type="component" value="Unassembled WGS sequence"/>
</dbReference>
<dbReference type="Pfam" id="PF09982">
    <property type="entry name" value="LpxR"/>
    <property type="match status" value="1"/>
</dbReference>